<evidence type="ECO:0000313" key="11">
    <source>
        <dbReference type="EMBL" id="KAK8403165.1"/>
    </source>
</evidence>
<dbReference type="InterPro" id="IPR000652">
    <property type="entry name" value="Triosephosphate_isomerase"/>
</dbReference>
<dbReference type="CDD" id="cd00311">
    <property type="entry name" value="TIM"/>
    <property type="match status" value="1"/>
</dbReference>
<dbReference type="GO" id="GO:0004807">
    <property type="term" value="F:triose-phosphate isomerase activity"/>
    <property type="evidence" value="ECO:0007669"/>
    <property type="project" value="UniProtKB-EC"/>
</dbReference>
<evidence type="ECO:0000313" key="13">
    <source>
        <dbReference type="Proteomes" id="UP001487740"/>
    </source>
</evidence>
<comment type="similarity">
    <text evidence="4 10">Belongs to the triosephosphate isomerase family.</text>
</comment>
<gene>
    <name evidence="11" type="ORF">O3P69_000985</name>
    <name evidence="12" type="ORF">O3P69_000986</name>
</gene>
<evidence type="ECO:0000256" key="4">
    <source>
        <dbReference type="ARBA" id="ARBA00007422"/>
    </source>
</evidence>
<comment type="subunit">
    <text evidence="5">Homodimer.</text>
</comment>
<accession>A0AAW0UUF7</accession>
<dbReference type="EMBL" id="JARAKH010000007">
    <property type="protein sequence ID" value="KAK8403166.1"/>
    <property type="molecule type" value="Genomic_DNA"/>
</dbReference>
<dbReference type="GO" id="GO:0019563">
    <property type="term" value="P:glycerol catabolic process"/>
    <property type="evidence" value="ECO:0007669"/>
    <property type="project" value="TreeGrafter"/>
</dbReference>
<dbReference type="SUPFAM" id="SSF51351">
    <property type="entry name" value="Triosephosphate isomerase (TIM)"/>
    <property type="match status" value="1"/>
</dbReference>
<reference evidence="12 13" key="1">
    <citation type="submission" date="2023-03" db="EMBL/GenBank/DDBJ databases">
        <title>High-quality genome of Scylla paramamosain provides insights in environmental adaptation.</title>
        <authorList>
            <person name="Zhang L."/>
        </authorList>
    </citation>
    <scope>NUCLEOTIDE SEQUENCE [LARGE SCALE GENOMIC DNA]</scope>
    <source>
        <strain evidence="12">LZ_2023a</strain>
        <tissue evidence="12">Muscle</tissue>
    </source>
</reference>
<proteinExistence type="inferred from homology"/>
<evidence type="ECO:0000313" key="12">
    <source>
        <dbReference type="EMBL" id="KAK8403166.1"/>
    </source>
</evidence>
<comment type="catalytic activity">
    <reaction evidence="1 10">
        <text>D-glyceraldehyde 3-phosphate = dihydroxyacetone phosphate</text>
        <dbReference type="Rhea" id="RHEA:18585"/>
        <dbReference type="ChEBI" id="CHEBI:57642"/>
        <dbReference type="ChEBI" id="CHEBI:59776"/>
        <dbReference type="EC" id="5.3.1.1"/>
    </reaction>
</comment>
<evidence type="ECO:0000256" key="8">
    <source>
        <dbReference type="ARBA" id="ARBA00022432"/>
    </source>
</evidence>
<dbReference type="InterPro" id="IPR035990">
    <property type="entry name" value="TIM_sf"/>
</dbReference>
<evidence type="ECO:0000256" key="3">
    <source>
        <dbReference type="ARBA" id="ARBA00004742"/>
    </source>
</evidence>
<evidence type="ECO:0000256" key="2">
    <source>
        <dbReference type="ARBA" id="ARBA00004680"/>
    </source>
</evidence>
<name>A0AAW0UUF7_SCYPA</name>
<keyword evidence="13" id="KW-1185">Reference proteome</keyword>
<protein>
    <recommendedName>
        <fullName evidence="7 10">Triosephosphate isomerase</fullName>
        <ecNumber evidence="6 10">5.3.1.1</ecNumber>
    </recommendedName>
</protein>
<dbReference type="GO" id="GO:0005829">
    <property type="term" value="C:cytosol"/>
    <property type="evidence" value="ECO:0007669"/>
    <property type="project" value="TreeGrafter"/>
</dbReference>
<dbReference type="GO" id="GO:0006096">
    <property type="term" value="P:glycolytic process"/>
    <property type="evidence" value="ECO:0007669"/>
    <property type="project" value="UniProtKB-KW"/>
</dbReference>
<evidence type="ECO:0000256" key="10">
    <source>
        <dbReference type="RuleBase" id="RU363013"/>
    </source>
</evidence>
<dbReference type="InterPro" id="IPR013785">
    <property type="entry name" value="Aldolase_TIM"/>
</dbReference>
<keyword evidence="10" id="KW-0324">Glycolysis</keyword>
<dbReference type="GO" id="GO:0006094">
    <property type="term" value="P:gluconeogenesis"/>
    <property type="evidence" value="ECO:0007669"/>
    <property type="project" value="UniProtKB-KW"/>
</dbReference>
<evidence type="ECO:0000256" key="5">
    <source>
        <dbReference type="ARBA" id="ARBA00011738"/>
    </source>
</evidence>
<dbReference type="EC" id="5.3.1.1" evidence="6 10"/>
<dbReference type="Pfam" id="PF00121">
    <property type="entry name" value="TIM"/>
    <property type="match status" value="1"/>
</dbReference>
<evidence type="ECO:0000256" key="6">
    <source>
        <dbReference type="ARBA" id="ARBA00011940"/>
    </source>
</evidence>
<evidence type="ECO:0000256" key="9">
    <source>
        <dbReference type="ARBA" id="ARBA00023235"/>
    </source>
</evidence>
<keyword evidence="9 10" id="KW-0413">Isomerase</keyword>
<dbReference type="Proteomes" id="UP001487740">
    <property type="component" value="Unassembled WGS sequence"/>
</dbReference>
<dbReference type="Gene3D" id="3.20.20.70">
    <property type="entry name" value="Aldolase class I"/>
    <property type="match status" value="1"/>
</dbReference>
<dbReference type="EMBL" id="JARAKH010000007">
    <property type="protein sequence ID" value="KAK8403165.1"/>
    <property type="molecule type" value="Genomic_DNA"/>
</dbReference>
<comment type="caution">
    <text evidence="12">The sequence shown here is derived from an EMBL/GenBank/DDBJ whole genome shotgun (WGS) entry which is preliminary data.</text>
</comment>
<comment type="pathway">
    <text evidence="3 10">Carbohydrate biosynthesis; gluconeogenesis.</text>
</comment>
<keyword evidence="8 10" id="KW-0312">Gluconeogenesis</keyword>
<dbReference type="PROSITE" id="PS51440">
    <property type="entry name" value="TIM_2"/>
    <property type="match status" value="1"/>
</dbReference>
<organism evidence="12 13">
    <name type="scientific">Scylla paramamosain</name>
    <name type="common">Mud crab</name>
    <dbReference type="NCBI Taxonomy" id="85552"/>
    <lineage>
        <taxon>Eukaryota</taxon>
        <taxon>Metazoa</taxon>
        <taxon>Ecdysozoa</taxon>
        <taxon>Arthropoda</taxon>
        <taxon>Crustacea</taxon>
        <taxon>Multicrustacea</taxon>
        <taxon>Malacostraca</taxon>
        <taxon>Eumalacostraca</taxon>
        <taxon>Eucarida</taxon>
        <taxon>Decapoda</taxon>
        <taxon>Pleocyemata</taxon>
        <taxon>Brachyura</taxon>
        <taxon>Eubrachyura</taxon>
        <taxon>Portunoidea</taxon>
        <taxon>Portunidae</taxon>
        <taxon>Portuninae</taxon>
        <taxon>Scylla</taxon>
    </lineage>
</organism>
<evidence type="ECO:0000256" key="7">
    <source>
        <dbReference type="ARBA" id="ARBA00019397"/>
    </source>
</evidence>
<comment type="pathway">
    <text evidence="2 10">Carbohydrate degradation; glycolysis; D-glyceraldehyde 3-phosphate from glycerone phosphate: step 1/1.</text>
</comment>
<dbReference type="AlphaFoldDB" id="A0AAW0UUF7"/>
<dbReference type="PANTHER" id="PTHR21139">
    <property type="entry name" value="TRIOSEPHOSPHATE ISOMERASE"/>
    <property type="match status" value="1"/>
</dbReference>
<evidence type="ECO:0000256" key="1">
    <source>
        <dbReference type="ARBA" id="ARBA00000474"/>
    </source>
</evidence>
<sequence>MVGSKRFFVIGNWKMNVDKARIDGIVKMMTAASLSKHTEVVVGCPSCYLEYARQQLPPTIGVAAQNCFKEAKGNFSGEISPAMIQDCGCEWVILGHPERRTLFQECDELIGQKVAHAQKAGLKIVACVCETKADRDEGLTQQVLAAQMESLAASISDWSRVVVAFEALWASNTGVLATPAQVQEAMAMIREWLRQNVSNDVADSTRLIYAGSVSSGNCEELARLRDVDGFLVGSAALKPDIVDIINAGGSHVSRLISYFSDGGREAISV</sequence>
<dbReference type="GO" id="GO:0046166">
    <property type="term" value="P:glyceraldehyde-3-phosphate biosynthetic process"/>
    <property type="evidence" value="ECO:0007669"/>
    <property type="project" value="TreeGrafter"/>
</dbReference>
<dbReference type="PANTHER" id="PTHR21139:SF2">
    <property type="entry name" value="TRIOSEPHOSPHATE ISOMERASE"/>
    <property type="match status" value="1"/>
</dbReference>
<dbReference type="NCBIfam" id="TIGR00419">
    <property type="entry name" value="tim"/>
    <property type="match status" value="1"/>
</dbReference>